<sequence length="426" mass="49750">MYDIQNFMTIRWESLIAKKVIYQYFKDRDIKELAYTSKDVLNQLSSVLLRRIHISKQHNGFTNKLLQISRAEHHNGRYNLRAIDTVKVSYKIAKLEYINLFNYLCNVKILNFTALRFEIDYINPILNNLLNLKVLELTRIKLFAKLSIGVITGEICLQVPLTLDKLVLKFNKSEIVNDMEDPSAEFKILEGIYTPLDSISKLKFKNLKKLIVIESSESENPNRLVINQYLVNNPSLKSLATEYNELSASAFSTLAKSKSLNYLTLGNFKRLLDFKNIKFKAINSIKFLSLDESFYIHNFKHIQIIIEHLPNINYLKLVYESNNFNKMQILVSKLPNLNSLVLLAKKRAECFNVNFNNDSLRKINLVNFKLDKLDLKRLDNLRNLKTLKLVNYSYDSVISEEVQRERLKKLGWNSIFISRSINCSRD</sequence>
<dbReference type="AlphaFoldDB" id="A0A137PBF8"/>
<dbReference type="EMBL" id="KQ964455">
    <property type="protein sequence ID" value="KXN72350.1"/>
    <property type="molecule type" value="Genomic_DNA"/>
</dbReference>
<dbReference type="Proteomes" id="UP000070444">
    <property type="component" value="Unassembled WGS sequence"/>
</dbReference>
<accession>A0A137PBF8</accession>
<organism evidence="1 2">
    <name type="scientific">Conidiobolus coronatus (strain ATCC 28846 / CBS 209.66 / NRRL 28638)</name>
    <name type="common">Delacroixia coronata</name>
    <dbReference type="NCBI Taxonomy" id="796925"/>
    <lineage>
        <taxon>Eukaryota</taxon>
        <taxon>Fungi</taxon>
        <taxon>Fungi incertae sedis</taxon>
        <taxon>Zoopagomycota</taxon>
        <taxon>Entomophthoromycotina</taxon>
        <taxon>Entomophthoromycetes</taxon>
        <taxon>Entomophthorales</taxon>
        <taxon>Ancylistaceae</taxon>
        <taxon>Conidiobolus</taxon>
    </lineage>
</organism>
<keyword evidence="2" id="KW-1185">Reference proteome</keyword>
<evidence type="ECO:0000313" key="1">
    <source>
        <dbReference type="EMBL" id="KXN72350.1"/>
    </source>
</evidence>
<name>A0A137PBF8_CONC2</name>
<dbReference type="Gene3D" id="3.80.10.10">
    <property type="entry name" value="Ribonuclease Inhibitor"/>
    <property type="match status" value="1"/>
</dbReference>
<gene>
    <name evidence="1" type="ORF">CONCODRAFT_69134</name>
</gene>
<reference evidence="1 2" key="1">
    <citation type="journal article" date="2015" name="Genome Biol. Evol.">
        <title>Phylogenomic analyses indicate that early fungi evolved digesting cell walls of algal ancestors of land plants.</title>
        <authorList>
            <person name="Chang Y."/>
            <person name="Wang S."/>
            <person name="Sekimoto S."/>
            <person name="Aerts A.L."/>
            <person name="Choi C."/>
            <person name="Clum A."/>
            <person name="LaButti K.M."/>
            <person name="Lindquist E.A."/>
            <person name="Yee Ngan C."/>
            <person name="Ohm R.A."/>
            <person name="Salamov A.A."/>
            <person name="Grigoriev I.V."/>
            <person name="Spatafora J.W."/>
            <person name="Berbee M.L."/>
        </authorList>
    </citation>
    <scope>NUCLEOTIDE SEQUENCE [LARGE SCALE GENOMIC DNA]</scope>
    <source>
        <strain evidence="1 2">NRRL 28638</strain>
    </source>
</reference>
<protein>
    <recommendedName>
        <fullName evidence="3">RNI-like protein</fullName>
    </recommendedName>
</protein>
<proteinExistence type="predicted"/>
<evidence type="ECO:0000313" key="2">
    <source>
        <dbReference type="Proteomes" id="UP000070444"/>
    </source>
</evidence>
<evidence type="ECO:0008006" key="3">
    <source>
        <dbReference type="Google" id="ProtNLM"/>
    </source>
</evidence>
<dbReference type="SUPFAM" id="SSF52058">
    <property type="entry name" value="L domain-like"/>
    <property type="match status" value="1"/>
</dbReference>
<dbReference type="InterPro" id="IPR032675">
    <property type="entry name" value="LRR_dom_sf"/>
</dbReference>